<feature type="compositionally biased region" description="Low complexity" evidence="5">
    <location>
        <begin position="147"/>
        <end position="158"/>
    </location>
</feature>
<evidence type="ECO:0000256" key="4">
    <source>
        <dbReference type="ARBA" id="ARBA00022807"/>
    </source>
</evidence>
<feature type="compositionally biased region" description="Pro residues" evidence="5">
    <location>
        <begin position="183"/>
        <end position="209"/>
    </location>
</feature>
<name>A0ABY4YLU1_9MICO</name>
<organism evidence="7 8">
    <name type="scientific">Ornithinimicrobium cryptoxanthini</name>
    <dbReference type="NCBI Taxonomy" id="2934161"/>
    <lineage>
        <taxon>Bacteria</taxon>
        <taxon>Bacillati</taxon>
        <taxon>Actinomycetota</taxon>
        <taxon>Actinomycetes</taxon>
        <taxon>Micrococcales</taxon>
        <taxon>Ornithinimicrobiaceae</taxon>
        <taxon>Ornithinimicrobium</taxon>
    </lineage>
</organism>
<accession>A0ABY4YLU1</accession>
<evidence type="ECO:0000313" key="7">
    <source>
        <dbReference type="EMBL" id="USQ77758.1"/>
    </source>
</evidence>
<evidence type="ECO:0000313" key="8">
    <source>
        <dbReference type="Proteomes" id="UP001056535"/>
    </source>
</evidence>
<evidence type="ECO:0000256" key="1">
    <source>
        <dbReference type="ARBA" id="ARBA00007074"/>
    </source>
</evidence>
<dbReference type="PANTHER" id="PTHR47053:SF1">
    <property type="entry name" value="MUREIN DD-ENDOPEPTIDASE MEPH-RELATED"/>
    <property type="match status" value="1"/>
</dbReference>
<gene>
    <name evidence="7" type="ORF">NF557_07645</name>
</gene>
<keyword evidence="8" id="KW-1185">Reference proteome</keyword>
<feature type="region of interest" description="Disordered" evidence="5">
    <location>
        <begin position="147"/>
        <end position="213"/>
    </location>
</feature>
<dbReference type="Gene3D" id="3.90.1720.10">
    <property type="entry name" value="endopeptidase domain like (from Nostoc punctiforme)"/>
    <property type="match status" value="1"/>
</dbReference>
<proteinExistence type="inferred from homology"/>
<dbReference type="PANTHER" id="PTHR47053">
    <property type="entry name" value="MUREIN DD-ENDOPEPTIDASE MEPH-RELATED"/>
    <property type="match status" value="1"/>
</dbReference>
<evidence type="ECO:0000256" key="2">
    <source>
        <dbReference type="ARBA" id="ARBA00022670"/>
    </source>
</evidence>
<dbReference type="EMBL" id="CP099490">
    <property type="protein sequence ID" value="USQ77758.1"/>
    <property type="molecule type" value="Genomic_DNA"/>
</dbReference>
<reference evidence="7" key="1">
    <citation type="submission" date="2022-06" db="EMBL/GenBank/DDBJ databases">
        <title>Ornithinimicrobium JY.X270.</title>
        <authorList>
            <person name="Huang Y."/>
        </authorList>
    </citation>
    <scope>NUCLEOTIDE SEQUENCE</scope>
    <source>
        <strain evidence="7">JY.X270</strain>
    </source>
</reference>
<feature type="compositionally biased region" description="Low complexity" evidence="5">
    <location>
        <begin position="168"/>
        <end position="182"/>
    </location>
</feature>
<dbReference type="PROSITE" id="PS51935">
    <property type="entry name" value="NLPC_P60"/>
    <property type="match status" value="1"/>
</dbReference>
<evidence type="ECO:0000259" key="6">
    <source>
        <dbReference type="PROSITE" id="PS51935"/>
    </source>
</evidence>
<dbReference type="InterPro" id="IPR038765">
    <property type="entry name" value="Papain-like_cys_pep_sf"/>
</dbReference>
<keyword evidence="3" id="KW-0378">Hydrolase</keyword>
<dbReference type="InterPro" id="IPR051202">
    <property type="entry name" value="Peptidase_C40"/>
</dbReference>
<dbReference type="RefSeq" id="WP_252623281.1">
    <property type="nucleotide sequence ID" value="NZ_CP099490.1"/>
</dbReference>
<keyword evidence="4" id="KW-0788">Thiol protease</keyword>
<dbReference type="SUPFAM" id="SSF54001">
    <property type="entry name" value="Cysteine proteinases"/>
    <property type="match status" value="1"/>
</dbReference>
<dbReference type="Pfam" id="PF00877">
    <property type="entry name" value="NLPC_P60"/>
    <property type="match status" value="1"/>
</dbReference>
<comment type="similarity">
    <text evidence="1">Belongs to the peptidase C40 family.</text>
</comment>
<sequence length="332" mass="33177">MTRLTAGGRHRAPSRIATALAQGRYSTTSTLSVAASGGILASSVLVATTQPQDHLQAAMAALEPVLSAEVAGAAPDTPMTEADTLSVAADALSPAAAALALPGNVQTFTQRIDRPVQAVAAPADADVAPMGELGFVGVTPVVEEPEPVAAVEESTAAADAPSQDRTETTASRSTARSTAPAAAPEPAPKPAPAPAPAPAPEPAPAPAPAPSGGAETAIGWAYNHLGLPYIYGSASGGGFDCSGFVKAAYAAAGVSLPHGSSAQYSATSRVSLDNIQRGDLLFYSQGSGIYHVAIYLGDGQVIHSLRDWSGGFSGSKVTGMHYSPGLFAAGRP</sequence>
<evidence type="ECO:0000256" key="5">
    <source>
        <dbReference type="SAM" id="MobiDB-lite"/>
    </source>
</evidence>
<protein>
    <submittedName>
        <fullName evidence="7">NlpC/P60 family protein</fullName>
    </submittedName>
</protein>
<evidence type="ECO:0000256" key="3">
    <source>
        <dbReference type="ARBA" id="ARBA00022801"/>
    </source>
</evidence>
<dbReference type="Proteomes" id="UP001056535">
    <property type="component" value="Chromosome"/>
</dbReference>
<dbReference type="InterPro" id="IPR000064">
    <property type="entry name" value="NLP_P60_dom"/>
</dbReference>
<feature type="domain" description="NlpC/P60" evidence="6">
    <location>
        <begin position="211"/>
        <end position="332"/>
    </location>
</feature>
<keyword evidence="2" id="KW-0645">Protease</keyword>